<proteinExistence type="predicted"/>
<feature type="chain" id="PRO_5035218858" evidence="1">
    <location>
        <begin position="18"/>
        <end position="713"/>
    </location>
</feature>
<reference evidence="2" key="1">
    <citation type="submission" date="2021-11" db="EMBL/GenBank/DDBJ databases">
        <authorList>
            <consortium name="Genoscope - CEA"/>
            <person name="William W."/>
        </authorList>
    </citation>
    <scope>NUCLEOTIDE SEQUENCE</scope>
</reference>
<accession>A0A8J2T3H5</accession>
<comment type="caution">
    <text evidence="2">The sequence shown here is derived from an EMBL/GenBank/DDBJ whole genome shotgun (WGS) entry which is preliminary data.</text>
</comment>
<dbReference type="EMBL" id="CAKKNE010000006">
    <property type="protein sequence ID" value="CAH0380125.1"/>
    <property type="molecule type" value="Genomic_DNA"/>
</dbReference>
<feature type="signal peptide" evidence="1">
    <location>
        <begin position="1"/>
        <end position="17"/>
    </location>
</feature>
<dbReference type="AlphaFoldDB" id="A0A8J2T3H5"/>
<name>A0A8J2T3H5_9STRA</name>
<organism evidence="2 3">
    <name type="scientific">Pelagomonas calceolata</name>
    <dbReference type="NCBI Taxonomy" id="35677"/>
    <lineage>
        <taxon>Eukaryota</taxon>
        <taxon>Sar</taxon>
        <taxon>Stramenopiles</taxon>
        <taxon>Ochrophyta</taxon>
        <taxon>Pelagophyceae</taxon>
        <taxon>Pelagomonadales</taxon>
        <taxon>Pelagomonadaceae</taxon>
        <taxon>Pelagomonas</taxon>
    </lineage>
</organism>
<evidence type="ECO:0000313" key="3">
    <source>
        <dbReference type="Proteomes" id="UP000789595"/>
    </source>
</evidence>
<evidence type="ECO:0000256" key="1">
    <source>
        <dbReference type="SAM" id="SignalP"/>
    </source>
</evidence>
<evidence type="ECO:0000313" key="2">
    <source>
        <dbReference type="EMBL" id="CAH0380125.1"/>
    </source>
</evidence>
<protein>
    <submittedName>
        <fullName evidence="2">Uncharacterized protein</fullName>
    </submittedName>
</protein>
<gene>
    <name evidence="2" type="ORF">PECAL_6P17650</name>
</gene>
<keyword evidence="3" id="KW-1185">Reference proteome</keyword>
<dbReference type="Proteomes" id="UP000789595">
    <property type="component" value="Unassembled WGS sequence"/>
</dbReference>
<keyword evidence="1" id="KW-0732">Signal</keyword>
<sequence length="713" mass="78549">MRALLAILVLLRAGTQARMATPCRAGTDHCKIVNTQKSIRAAADRARKSAAEAKDAVRMSRATSVAREAAVRALTNLVNTPRHVEAAQASLAKTKASAARVERLAPSIQRDNLVDLALAAVNAADEATQAQVAAAAARAAARASEGAQKSDAQRAWGSGDVRLIERMARAAEDALAVVEETERKHRHETAVDEALEASELVERQSRRAHRAAYEARMTAKHIAFGADDARGRMSAAADSAMTHAVEAAAAAREAKPLGAEASRLAKEAIARTGICSSSERNVSSVAGTCSAQRPRPQGVEVEKCDEDKGTCYPDWNELGFYAKRFKAQTLISKGVRLSHLNIDHLAAFNPSLVELPGRLRKEIRRQYPQAYYVASVRHSWGQCQRFKSLYKLAPYVIYGKYKSTAEVPGRHSSVVLLDRNFCVLEIAQQDFVEELERPNSVGWLAEDVKLLEHNGRLLATLVMSSESGKYFQAGFEQRFGVFELILEIRDEKLHAWYAPPSHEVFPSLSNYSTASQIRNLGLLVLDGRLQFLTFLGLQAELQPTLLPLSDLPSTLPLLGHFGKWLHNNVNPLVIEERGMFLVVGHEHEHAMKDKIFQTTSWHTYLHYFMLFNTTAPYNLLSRSPAFCFSDQKGGKCDLIQFVSSLTWASPQRDSVVVSYGVNDCEASFASIPLRTILEFTIGCGLDWRLEAAQNYASHSFQLQAQVALGENAI</sequence>
<dbReference type="OrthoDB" id="423854at2759"/>